<sequence length="113" mass="13709">MNKMVSKDHPSIYHLLEYLQNEVAEIRSDIERLESGHSSRKKKKKYEKYLDLDKRIKKIVANYQEYRSENRTLQYLRTLGIILQVHFELPQEYFIKYLILAIDLPESKKQHQL</sequence>
<reference evidence="1 2" key="1">
    <citation type="journal article" date="2022" name="Allergy">
        <title>Genome assembly and annotation of Periplaneta americana reveal a comprehensive cockroach allergen profile.</title>
        <authorList>
            <person name="Wang L."/>
            <person name="Xiong Q."/>
            <person name="Saelim N."/>
            <person name="Wang L."/>
            <person name="Nong W."/>
            <person name="Wan A.T."/>
            <person name="Shi M."/>
            <person name="Liu X."/>
            <person name="Cao Q."/>
            <person name="Hui J.H.L."/>
            <person name="Sookrung N."/>
            <person name="Leung T.F."/>
            <person name="Tungtrongchitr A."/>
            <person name="Tsui S.K.W."/>
        </authorList>
    </citation>
    <scope>NUCLEOTIDE SEQUENCE [LARGE SCALE GENOMIC DNA]</scope>
    <source>
        <strain evidence="1">PWHHKU_190912</strain>
    </source>
</reference>
<dbReference type="Proteomes" id="UP001148838">
    <property type="component" value="Unassembled WGS sequence"/>
</dbReference>
<organism evidence="1 2">
    <name type="scientific">Periplaneta americana</name>
    <name type="common">American cockroach</name>
    <name type="synonym">Blatta americana</name>
    <dbReference type="NCBI Taxonomy" id="6978"/>
    <lineage>
        <taxon>Eukaryota</taxon>
        <taxon>Metazoa</taxon>
        <taxon>Ecdysozoa</taxon>
        <taxon>Arthropoda</taxon>
        <taxon>Hexapoda</taxon>
        <taxon>Insecta</taxon>
        <taxon>Pterygota</taxon>
        <taxon>Neoptera</taxon>
        <taxon>Polyneoptera</taxon>
        <taxon>Dictyoptera</taxon>
        <taxon>Blattodea</taxon>
        <taxon>Blattoidea</taxon>
        <taxon>Blattidae</taxon>
        <taxon>Blattinae</taxon>
        <taxon>Periplaneta</taxon>
    </lineage>
</organism>
<dbReference type="EMBL" id="JAJSOF020000001">
    <property type="protein sequence ID" value="KAJ4451073.1"/>
    <property type="molecule type" value="Genomic_DNA"/>
</dbReference>
<keyword evidence="2" id="KW-1185">Reference proteome</keyword>
<proteinExistence type="predicted"/>
<evidence type="ECO:0000313" key="1">
    <source>
        <dbReference type="EMBL" id="KAJ4451073.1"/>
    </source>
</evidence>
<accession>A0ABQ8TXM1</accession>
<evidence type="ECO:0000313" key="2">
    <source>
        <dbReference type="Proteomes" id="UP001148838"/>
    </source>
</evidence>
<comment type="caution">
    <text evidence="1">The sequence shown here is derived from an EMBL/GenBank/DDBJ whole genome shotgun (WGS) entry which is preliminary data.</text>
</comment>
<name>A0ABQ8TXM1_PERAM</name>
<protein>
    <submittedName>
        <fullName evidence="1">Uncharacterized protein</fullName>
    </submittedName>
</protein>
<gene>
    <name evidence="1" type="ORF">ANN_02511</name>
</gene>